<dbReference type="Pfam" id="PF04986">
    <property type="entry name" value="Y2_Tnp"/>
    <property type="match status" value="1"/>
</dbReference>
<dbReference type="PANTHER" id="PTHR37023">
    <property type="entry name" value="TRANSPOSASE"/>
    <property type="match status" value="1"/>
</dbReference>
<evidence type="ECO:0000313" key="4">
    <source>
        <dbReference type="EMBL" id="MZH56566.1"/>
    </source>
</evidence>
<dbReference type="EMBL" id="JAKTMA010000001">
    <property type="protein sequence ID" value="MCR0231298.1"/>
    <property type="molecule type" value="Genomic_DNA"/>
</dbReference>
<dbReference type="Pfam" id="PF14319">
    <property type="entry name" value="Zn_Tnp_IS91"/>
    <property type="match status" value="1"/>
</dbReference>
<reference evidence="4" key="1">
    <citation type="journal article" date="2019" name="Nat. Med.">
        <title>A library of human gut bacterial isolates paired with longitudinal multiomics data enables mechanistic microbiome research.</title>
        <authorList>
            <person name="Poyet M."/>
            <person name="Groussin M."/>
            <person name="Gibbons S.M."/>
            <person name="Avila-Pacheco J."/>
            <person name="Jiang X."/>
            <person name="Kearney S.M."/>
            <person name="Perrotta A.R."/>
            <person name="Berdy B."/>
            <person name="Zhao S."/>
            <person name="Lieberman T.D."/>
            <person name="Swanson P.K."/>
            <person name="Smith M."/>
            <person name="Roesemann S."/>
            <person name="Alexander J.E."/>
            <person name="Rich S.A."/>
            <person name="Livny J."/>
            <person name="Vlamakis H."/>
            <person name="Clish C."/>
            <person name="Bullock K."/>
            <person name="Deik A."/>
            <person name="Scott J."/>
            <person name="Pierce K.A."/>
            <person name="Xavier R.J."/>
            <person name="Alm E.J."/>
        </authorList>
    </citation>
    <scope>NUCLEOTIDE SEQUENCE</scope>
    <source>
        <strain evidence="4">BIOML-A12</strain>
    </source>
</reference>
<dbReference type="RefSeq" id="WP_074747960.1">
    <property type="nucleotide sequence ID" value="NZ_AP025565.1"/>
</dbReference>
<comment type="caution">
    <text evidence="4">The sequence shown here is derived from an EMBL/GenBank/DDBJ whole genome shotgun (WGS) entry which is preliminary data.</text>
</comment>
<dbReference type="Proteomes" id="UP001203972">
    <property type="component" value="Unassembled WGS sequence"/>
</dbReference>
<dbReference type="EMBL" id="WWTN01000021">
    <property type="protein sequence ID" value="MZH56566.1"/>
    <property type="molecule type" value="Genomic_DNA"/>
</dbReference>
<name>A0A223MLU8_CLOIN</name>
<evidence type="ECO:0000259" key="1">
    <source>
        <dbReference type="Pfam" id="PF04986"/>
    </source>
</evidence>
<dbReference type="PANTHER" id="PTHR37023:SF1">
    <property type="entry name" value="ISSOD25 TRANSPOSASE TNPA_ISSOD25"/>
    <property type="match status" value="1"/>
</dbReference>
<gene>
    <name evidence="4" type="ORF">GT664_12595</name>
    <name evidence="3" type="ORF">MKC95_00755</name>
</gene>
<sequence length="169" mass="19230">MINLIILCFLHNLGHSLYECPNCENFTFVWHTFKSIFCTSCGMKYQKIRSAAVMDKVFDCPHRHGVFTVSDPLREYFLKDRFLLNELFGAVNDTLSFVIRKAGTKKDELIPCAVLTLHTFGRGLNWIPHIHVLLAKGGVRKDGFLNAGSTSITNLFAAPFKDHFSIVYQ</sequence>
<dbReference type="GO" id="GO:0006313">
    <property type="term" value="P:DNA transposition"/>
    <property type="evidence" value="ECO:0007669"/>
    <property type="project" value="InterPro"/>
</dbReference>
<dbReference type="GO" id="GO:0004803">
    <property type="term" value="F:transposase activity"/>
    <property type="evidence" value="ECO:0007669"/>
    <property type="project" value="InterPro"/>
</dbReference>
<dbReference type="AlphaFoldDB" id="A0A223MLU8"/>
<accession>A0A223MLU8</accession>
<dbReference type="Proteomes" id="UP000604383">
    <property type="component" value="Unassembled WGS sequence"/>
</dbReference>
<reference evidence="3" key="2">
    <citation type="journal article" date="2022" name="Clin. Infect. Dis.">
        <title>Association between Clostridium innocuum and antibiotic-associated diarrhea in adults and children: A cross-sectional study and comparative genomics analysis.</title>
        <authorList>
            <person name="Cherny K.E."/>
            <person name="Muscat E.B."/>
            <person name="Balaji A."/>
            <person name="Mukherjee J."/>
            <person name="Ozer E.A."/>
            <person name="Angarone M.P."/>
            <person name="Hauser A.R."/>
            <person name="Sichel J.S."/>
            <person name="Amponsah E."/>
            <person name="Kociolek L.K."/>
        </authorList>
    </citation>
    <scope>NUCLEOTIDE SEQUENCE</scope>
    <source>
        <strain evidence="3">NU1-AC-029v</strain>
    </source>
</reference>
<dbReference type="InterPro" id="IPR026889">
    <property type="entry name" value="Zn_Tnp"/>
</dbReference>
<evidence type="ECO:0000259" key="2">
    <source>
        <dbReference type="Pfam" id="PF14319"/>
    </source>
</evidence>
<feature type="domain" description="Transposase IS801/IS1294" evidence="1">
    <location>
        <begin position="114"/>
        <end position="143"/>
    </location>
</feature>
<protein>
    <submittedName>
        <fullName evidence="3">Transposase zinc-binding domain-containing protein</fullName>
    </submittedName>
</protein>
<proteinExistence type="predicted"/>
<dbReference type="GO" id="GO:0003677">
    <property type="term" value="F:DNA binding"/>
    <property type="evidence" value="ECO:0007669"/>
    <property type="project" value="InterPro"/>
</dbReference>
<feature type="domain" description="Transposase zinc-binding" evidence="2">
    <location>
        <begin position="3"/>
        <end position="69"/>
    </location>
</feature>
<dbReference type="InterPro" id="IPR007069">
    <property type="entry name" value="Transposase_32"/>
</dbReference>
<evidence type="ECO:0000313" key="5">
    <source>
        <dbReference type="Proteomes" id="UP000604383"/>
    </source>
</evidence>
<organism evidence="4 5">
    <name type="scientific">Clostridium innocuum</name>
    <dbReference type="NCBI Taxonomy" id="1522"/>
    <lineage>
        <taxon>Bacteria</taxon>
        <taxon>Bacillati</taxon>
        <taxon>Bacillota</taxon>
        <taxon>Clostridia</taxon>
        <taxon>Eubacteriales</taxon>
        <taxon>Clostridiaceae</taxon>
        <taxon>Clostridium</taxon>
    </lineage>
</organism>
<evidence type="ECO:0000313" key="3">
    <source>
        <dbReference type="EMBL" id="MCR0231298.1"/>
    </source>
</evidence>